<accession>A0AAV7G019</accession>
<keyword evidence="2" id="KW-1185">Reference proteome</keyword>
<sequence>MDQIQKKMSIRFARSLSFPLPTPAKSRSTYQNRSLTLPPRLHPLVTQIETDIQSLRSWQQNPNSSSGNNSPSWIADGLSRIDHLHSSFSDLLNHPQSQNPLRLRRSIWADRLLEDSLRFADAHGCFRSAIIALNDHLSAARAAMRRRDDAALASASRQQKKTEKQLLRLAADARSIGRSGTALSAADAELAGLAHEVTVATAAASAAVFAGIAMLASAAVAGLSAVGLSPKCLVGTMLWRSAAFKKRVEEEGERWREKAMEKMEAVEKSISELEVWSHRVFRRMLNTRVFLLNAQTPILGNERFLR</sequence>
<protein>
    <submittedName>
        <fullName evidence="1">Uncharacterized protein</fullName>
    </submittedName>
</protein>
<dbReference type="InterPro" id="IPR004320">
    <property type="entry name" value="BPS1_pln"/>
</dbReference>
<comment type="caution">
    <text evidence="1">The sequence shown here is derived from an EMBL/GenBank/DDBJ whole genome shotgun (WGS) entry which is preliminary data.</text>
</comment>
<dbReference type="Pfam" id="PF03087">
    <property type="entry name" value="BPS1"/>
    <property type="match status" value="1"/>
</dbReference>
<organism evidence="1 2">
    <name type="scientific">Dendrobium chrysotoxum</name>
    <name type="common">Orchid</name>
    <dbReference type="NCBI Taxonomy" id="161865"/>
    <lineage>
        <taxon>Eukaryota</taxon>
        <taxon>Viridiplantae</taxon>
        <taxon>Streptophyta</taxon>
        <taxon>Embryophyta</taxon>
        <taxon>Tracheophyta</taxon>
        <taxon>Spermatophyta</taxon>
        <taxon>Magnoliopsida</taxon>
        <taxon>Liliopsida</taxon>
        <taxon>Asparagales</taxon>
        <taxon>Orchidaceae</taxon>
        <taxon>Epidendroideae</taxon>
        <taxon>Malaxideae</taxon>
        <taxon>Dendrobiinae</taxon>
        <taxon>Dendrobium</taxon>
    </lineage>
</organism>
<evidence type="ECO:0000313" key="2">
    <source>
        <dbReference type="Proteomes" id="UP000775213"/>
    </source>
</evidence>
<dbReference type="GO" id="GO:0048364">
    <property type="term" value="P:root development"/>
    <property type="evidence" value="ECO:0007669"/>
    <property type="project" value="InterPro"/>
</dbReference>
<evidence type="ECO:0000313" key="1">
    <source>
        <dbReference type="EMBL" id="KAH0449002.1"/>
    </source>
</evidence>
<reference evidence="1 2" key="1">
    <citation type="journal article" date="2021" name="Hortic Res">
        <title>Chromosome-scale assembly of the Dendrobium chrysotoxum genome enhances the understanding of orchid evolution.</title>
        <authorList>
            <person name="Zhang Y."/>
            <person name="Zhang G.Q."/>
            <person name="Zhang D."/>
            <person name="Liu X.D."/>
            <person name="Xu X.Y."/>
            <person name="Sun W.H."/>
            <person name="Yu X."/>
            <person name="Zhu X."/>
            <person name="Wang Z.W."/>
            <person name="Zhao X."/>
            <person name="Zhong W.Y."/>
            <person name="Chen H."/>
            <person name="Yin W.L."/>
            <person name="Huang T."/>
            <person name="Niu S.C."/>
            <person name="Liu Z.J."/>
        </authorList>
    </citation>
    <scope>NUCLEOTIDE SEQUENCE [LARGE SCALE GENOMIC DNA]</scope>
    <source>
        <strain evidence="1">Lindl</strain>
    </source>
</reference>
<dbReference type="AlphaFoldDB" id="A0AAV7G019"/>
<dbReference type="EMBL" id="JAGFBR010000019">
    <property type="protein sequence ID" value="KAH0449002.1"/>
    <property type="molecule type" value="Genomic_DNA"/>
</dbReference>
<gene>
    <name evidence="1" type="ORF">IEQ34_022802</name>
</gene>
<dbReference type="PANTHER" id="PTHR33070:SF49">
    <property type="entry name" value="OS06G0725500 PROTEIN"/>
    <property type="match status" value="1"/>
</dbReference>
<dbReference type="Proteomes" id="UP000775213">
    <property type="component" value="Unassembled WGS sequence"/>
</dbReference>
<name>A0AAV7G019_DENCH</name>
<dbReference type="PANTHER" id="PTHR33070">
    <property type="entry name" value="OS06G0725500 PROTEIN"/>
    <property type="match status" value="1"/>
</dbReference>
<dbReference type="GO" id="GO:0048367">
    <property type="term" value="P:shoot system development"/>
    <property type="evidence" value="ECO:0007669"/>
    <property type="project" value="InterPro"/>
</dbReference>
<proteinExistence type="predicted"/>